<sequence>MTTTEPATGPVGIRHHMTTARILTVKNGTGQPPRIAALALTPGLYLARGHRYCPVILTVDEHEWFTTCEDDVDWPASCPHRPHWAWRLITTAGLELSPFAFEQPVAAVRAAAADLARLPIPWTDTNPGRQRAAVLGFVRDQALDILRRLDRGAYTTAHATPGEREAA</sequence>
<gene>
    <name evidence="1" type="ORF">FF36_00175</name>
</gene>
<dbReference type="Proteomes" id="UP000032545">
    <property type="component" value="Unassembled WGS sequence"/>
</dbReference>
<dbReference type="EMBL" id="JYFN01000001">
    <property type="protein sequence ID" value="KJE25559.1"/>
    <property type="molecule type" value="Genomic_DNA"/>
</dbReference>
<comment type="caution">
    <text evidence="1">The sequence shown here is derived from an EMBL/GenBank/DDBJ whole genome shotgun (WGS) entry which is preliminary data.</text>
</comment>
<dbReference type="PATRIC" id="fig|1502723.3.peg.194"/>
<proteinExistence type="predicted"/>
<reference evidence="1 2" key="2">
    <citation type="journal article" date="2016" name="Genome Announc.">
        <title>Permanent Draft Genome Sequences for Two Variants of Frankia sp. Strain CpI1, the First Frankia Strain Isolated from Root Nodules of Comptonia peregrina.</title>
        <authorList>
            <person name="Oshone R."/>
            <person name="Hurst S.G.IV."/>
            <person name="Abebe-Akele F."/>
            <person name="Simpson S."/>
            <person name="Morris K."/>
            <person name="Thomas W.K."/>
            <person name="Tisa L.S."/>
        </authorList>
    </citation>
    <scope>NUCLEOTIDE SEQUENCE [LARGE SCALE GENOMIC DNA]</scope>
    <source>
        <strain evidence="2">CpI1-S</strain>
    </source>
</reference>
<reference evidence="2" key="1">
    <citation type="submission" date="2015-02" db="EMBL/GenBank/DDBJ databases">
        <title>Draft Genome of Frankia sp. CpI1-S.</title>
        <authorList>
            <person name="Oshone R.T."/>
            <person name="Ngom M."/>
            <person name="Ghodhbane-Gtari F."/>
            <person name="Gtari M."/>
            <person name="Morris K."/>
            <person name="Thomas K."/>
            <person name="Sen A."/>
            <person name="Tisa L.S."/>
        </authorList>
    </citation>
    <scope>NUCLEOTIDE SEQUENCE [LARGE SCALE GENOMIC DNA]</scope>
    <source>
        <strain evidence="2">CpI1-S</strain>
    </source>
</reference>
<name>A0A0D8BNG0_9ACTN</name>
<evidence type="ECO:0000313" key="2">
    <source>
        <dbReference type="Proteomes" id="UP000032545"/>
    </source>
</evidence>
<protein>
    <submittedName>
        <fullName evidence="1">Uncharacterized protein</fullName>
    </submittedName>
</protein>
<keyword evidence="2" id="KW-1185">Reference proteome</keyword>
<organism evidence="1 2">
    <name type="scientific">Frankia torreyi</name>
    <dbReference type="NCBI Taxonomy" id="1856"/>
    <lineage>
        <taxon>Bacteria</taxon>
        <taxon>Bacillati</taxon>
        <taxon>Actinomycetota</taxon>
        <taxon>Actinomycetes</taxon>
        <taxon>Frankiales</taxon>
        <taxon>Frankiaceae</taxon>
        <taxon>Frankia</taxon>
    </lineage>
</organism>
<evidence type="ECO:0000313" key="1">
    <source>
        <dbReference type="EMBL" id="KJE25559.1"/>
    </source>
</evidence>
<dbReference type="AlphaFoldDB" id="A0A0D8BNG0"/>
<accession>A0A0D8BNG0</accession>